<organism evidence="3 4">
    <name type="scientific">Glutamicibacter uratoxydans</name>
    <name type="common">Arthrobacter uratoxydans</name>
    <dbReference type="NCBI Taxonomy" id="43667"/>
    <lineage>
        <taxon>Bacteria</taxon>
        <taxon>Bacillati</taxon>
        <taxon>Actinomycetota</taxon>
        <taxon>Actinomycetes</taxon>
        <taxon>Micrococcales</taxon>
        <taxon>Micrococcaceae</taxon>
        <taxon>Glutamicibacter</taxon>
    </lineage>
</organism>
<reference evidence="3 4" key="1">
    <citation type="submission" date="2019-06" db="EMBL/GenBank/DDBJ databases">
        <title>Whole genome shotgun sequence of Glutamicibacter uratoxydans NBRC 15515.</title>
        <authorList>
            <person name="Hosoyama A."/>
            <person name="Uohara A."/>
            <person name="Ohji S."/>
            <person name="Ichikawa N."/>
        </authorList>
    </citation>
    <scope>NUCLEOTIDE SEQUENCE [LARGE SCALE GENOMIC DNA]</scope>
    <source>
        <strain evidence="3 4">NBRC 15515</strain>
    </source>
</reference>
<dbReference type="InterPro" id="IPR011650">
    <property type="entry name" value="Peptidase_M20_dimer"/>
</dbReference>
<dbReference type="Gene3D" id="3.30.70.360">
    <property type="match status" value="1"/>
</dbReference>
<proteinExistence type="predicted"/>
<feature type="binding site" evidence="1">
    <location>
        <position position="114"/>
    </location>
    <ligand>
        <name>Mn(2+)</name>
        <dbReference type="ChEBI" id="CHEBI:29035"/>
        <label>2</label>
    </ligand>
</feature>
<feature type="binding site" evidence="1">
    <location>
        <position position="116"/>
    </location>
    <ligand>
        <name>Mn(2+)</name>
        <dbReference type="ChEBI" id="CHEBI:29035"/>
        <label>2</label>
    </ligand>
</feature>
<feature type="binding site" evidence="1">
    <location>
        <position position="177"/>
    </location>
    <ligand>
        <name>Mn(2+)</name>
        <dbReference type="ChEBI" id="CHEBI:29035"/>
        <label>2</label>
    </ligand>
</feature>
<dbReference type="GO" id="GO:0016787">
    <property type="term" value="F:hydrolase activity"/>
    <property type="evidence" value="ECO:0007669"/>
    <property type="project" value="UniProtKB-KW"/>
</dbReference>
<gene>
    <name evidence="3" type="ORF">AUR04nite_27770</name>
</gene>
<feature type="binding site" evidence="1">
    <location>
        <position position="378"/>
    </location>
    <ligand>
        <name>Mn(2+)</name>
        <dbReference type="ChEBI" id="CHEBI:29035"/>
        <label>2</label>
    </ligand>
</feature>
<keyword evidence="1" id="KW-0479">Metal-binding</keyword>
<dbReference type="Gene3D" id="3.40.630.10">
    <property type="entry name" value="Zn peptidases"/>
    <property type="match status" value="1"/>
</dbReference>
<dbReference type="SUPFAM" id="SSF53187">
    <property type="entry name" value="Zn-dependent exopeptidases"/>
    <property type="match status" value="1"/>
</dbReference>
<evidence type="ECO:0000256" key="1">
    <source>
        <dbReference type="PIRSR" id="PIRSR005962-1"/>
    </source>
</evidence>
<comment type="caution">
    <text evidence="3">The sequence shown here is derived from an EMBL/GenBank/DDBJ whole genome shotgun (WGS) entry which is preliminary data.</text>
</comment>
<dbReference type="EMBL" id="BJNY01000017">
    <property type="protein sequence ID" value="GED07245.1"/>
    <property type="molecule type" value="Genomic_DNA"/>
</dbReference>
<dbReference type="Pfam" id="PF07687">
    <property type="entry name" value="M20_dimer"/>
    <property type="match status" value="1"/>
</dbReference>
<name>A0A4Y4DUH7_GLUUR</name>
<keyword evidence="3" id="KW-0378">Hydrolase</keyword>
<feature type="binding site" evidence="1">
    <location>
        <position position="150"/>
    </location>
    <ligand>
        <name>Mn(2+)</name>
        <dbReference type="ChEBI" id="CHEBI:29035"/>
        <label>2</label>
    </ligand>
</feature>
<evidence type="ECO:0000313" key="4">
    <source>
        <dbReference type="Proteomes" id="UP000316612"/>
    </source>
</evidence>
<keyword evidence="4" id="KW-1185">Reference proteome</keyword>
<feature type="domain" description="Peptidase M20 dimerisation" evidence="2">
    <location>
        <begin position="199"/>
        <end position="294"/>
    </location>
</feature>
<dbReference type="InterPro" id="IPR017439">
    <property type="entry name" value="Amidohydrolase"/>
</dbReference>
<protein>
    <submittedName>
        <fullName evidence="3">Putative amidohydrolase</fullName>
    </submittedName>
</protein>
<dbReference type="AlphaFoldDB" id="A0A4Y4DUH7"/>
<dbReference type="PANTHER" id="PTHR11014:SF63">
    <property type="entry name" value="METALLOPEPTIDASE, PUTATIVE (AFU_ORTHOLOGUE AFUA_6G09600)-RELATED"/>
    <property type="match status" value="1"/>
</dbReference>
<accession>A0A4Y4DUH7</accession>
<dbReference type="Proteomes" id="UP000316612">
    <property type="component" value="Unassembled WGS sequence"/>
</dbReference>
<dbReference type="PANTHER" id="PTHR11014">
    <property type="entry name" value="PEPTIDASE M20 FAMILY MEMBER"/>
    <property type="match status" value="1"/>
</dbReference>
<dbReference type="Pfam" id="PF01546">
    <property type="entry name" value="Peptidase_M20"/>
    <property type="match status" value="1"/>
</dbReference>
<evidence type="ECO:0000313" key="3">
    <source>
        <dbReference type="EMBL" id="GED07245.1"/>
    </source>
</evidence>
<keyword evidence="1" id="KW-0464">Manganese</keyword>
<sequence length="406" mass="43827">MSSAAGKLTTELTEEQRAVMHEMYKHLHAHPELSMQEHQTASYIAEQLDALGIENFICAGTGVVGIQRNGEGPVVGFRADTDGLPIHEDTDADYASTARGTLADGSDVPVMHGCGHDTHITAALTAAARLAEQTDAWQGTVVWIFQPGEETAAGAKAMLEDGLWEKAPRPDIILGQHVFPFAAGSIALTGGPSMTMADSLKVTLKGRQAHGSQPQESIDPIVLGSYIITRLQTLVSSELNPQQSAVITCGTFHAGLKENIIPDKAEFTLNVRTFSEKVRTQVLGGINRIINAEAMASNAPQPQIEMFNSFPKLHNDLEHTEIVRKVLKSELGDDKVVQMPPAMGSEDFGALGDSIDVPYAYWFFGGFVPRESTPPSNHSPHFLPDYEPALDTGVRAVLATLGHYLR</sequence>
<dbReference type="PIRSF" id="PIRSF005962">
    <property type="entry name" value="Pept_M20D_amidohydro"/>
    <property type="match status" value="1"/>
</dbReference>
<evidence type="ECO:0000259" key="2">
    <source>
        <dbReference type="Pfam" id="PF07687"/>
    </source>
</evidence>
<comment type="cofactor">
    <cofactor evidence="1">
        <name>Mn(2+)</name>
        <dbReference type="ChEBI" id="CHEBI:29035"/>
    </cofactor>
    <text evidence="1">The Mn(2+) ion enhances activity.</text>
</comment>
<dbReference type="NCBIfam" id="TIGR01891">
    <property type="entry name" value="amidohydrolases"/>
    <property type="match status" value="1"/>
</dbReference>
<dbReference type="RefSeq" id="WP_174787891.1">
    <property type="nucleotide sequence ID" value="NZ_BAAAJL010000003.1"/>
</dbReference>
<dbReference type="InterPro" id="IPR036264">
    <property type="entry name" value="Bact_exopeptidase_dim_dom"/>
</dbReference>
<dbReference type="SUPFAM" id="SSF55031">
    <property type="entry name" value="Bacterial exopeptidase dimerisation domain"/>
    <property type="match status" value="1"/>
</dbReference>
<dbReference type="InterPro" id="IPR002933">
    <property type="entry name" value="Peptidase_M20"/>
</dbReference>
<dbReference type="GO" id="GO:0046872">
    <property type="term" value="F:metal ion binding"/>
    <property type="evidence" value="ECO:0007669"/>
    <property type="project" value="UniProtKB-KW"/>
</dbReference>